<dbReference type="AlphaFoldDB" id="A0A1E3RX94"/>
<organism evidence="2 3">
    <name type="scientific">Mycolicibacterium holsaticum</name>
    <dbReference type="NCBI Taxonomy" id="152142"/>
    <lineage>
        <taxon>Bacteria</taxon>
        <taxon>Bacillati</taxon>
        <taxon>Actinomycetota</taxon>
        <taxon>Actinomycetes</taxon>
        <taxon>Mycobacteriales</taxon>
        <taxon>Mycobacteriaceae</taxon>
        <taxon>Mycolicibacterium</taxon>
    </lineage>
</organism>
<comment type="caution">
    <text evidence="2">The sequence shown here is derived from an EMBL/GenBank/DDBJ whole genome shotgun (WGS) entry which is preliminary data.</text>
</comment>
<dbReference type="OrthoDB" id="4618098at2"/>
<name>A0A1E3RX94_9MYCO</name>
<feature type="region of interest" description="Disordered" evidence="1">
    <location>
        <begin position="196"/>
        <end position="218"/>
    </location>
</feature>
<evidence type="ECO:0000256" key="1">
    <source>
        <dbReference type="SAM" id="MobiDB-lite"/>
    </source>
</evidence>
<evidence type="ECO:0000313" key="3">
    <source>
        <dbReference type="Proteomes" id="UP000094243"/>
    </source>
</evidence>
<dbReference type="EMBL" id="MIGZ01000039">
    <property type="protein sequence ID" value="ODQ94458.1"/>
    <property type="molecule type" value="Genomic_DNA"/>
</dbReference>
<gene>
    <name evidence="2" type="ORF">BHQ17_09045</name>
</gene>
<keyword evidence="3" id="KW-1185">Reference proteome</keyword>
<dbReference type="RefSeq" id="WP_069404875.1">
    <property type="nucleotide sequence ID" value="NZ_MIGZ01000039.1"/>
</dbReference>
<accession>A0A1E3RX94</accession>
<reference evidence="3" key="1">
    <citation type="submission" date="2016-09" db="EMBL/GenBank/DDBJ databases">
        <authorList>
            <person name="Greninger A.L."/>
            <person name="Jerome K.R."/>
            <person name="Mcnair B."/>
            <person name="Wallis C."/>
            <person name="Fang F."/>
        </authorList>
    </citation>
    <scope>NUCLEOTIDE SEQUENCE [LARGE SCALE GENOMIC DNA]</scope>
    <source>
        <strain evidence="3">M7</strain>
    </source>
</reference>
<feature type="region of interest" description="Disordered" evidence="1">
    <location>
        <begin position="75"/>
        <end position="108"/>
    </location>
</feature>
<protein>
    <submittedName>
        <fullName evidence="2">Uncharacterized protein</fullName>
    </submittedName>
</protein>
<proteinExistence type="predicted"/>
<sequence length="218" mass="24687">MHHEDYLTSSDDHALCGITFEGPTRLDRAARPVAVCPDCEARLIEYHLVWWRDKALAALAENDELRIKNRELAASAGDRSAARAAPRPERQRAPQGASPAGHTDAQPGSLLDQARTELLELCQQFDGAVPYRRVKTTMQAFSDKLDSDDRARLAQQIGNDGSLLRWSTTEVQKHGWSVTDNPVQASPEEMWDYWTRDAHQTPKPSRWRMARSRTRDSR</sequence>
<evidence type="ECO:0000313" key="2">
    <source>
        <dbReference type="EMBL" id="ODQ94458.1"/>
    </source>
</evidence>
<dbReference type="Proteomes" id="UP000094243">
    <property type="component" value="Unassembled WGS sequence"/>
</dbReference>
<feature type="compositionally biased region" description="Low complexity" evidence="1">
    <location>
        <begin position="75"/>
        <end position="85"/>
    </location>
</feature>